<organism evidence="7 8">
    <name type="scientific">Paenibacillus radicis</name>
    <name type="common">ex Gao et al. 2016</name>
    <dbReference type="NCBI Taxonomy" id="1737354"/>
    <lineage>
        <taxon>Bacteria</taxon>
        <taxon>Bacillati</taxon>
        <taxon>Bacillota</taxon>
        <taxon>Bacilli</taxon>
        <taxon>Bacillales</taxon>
        <taxon>Paenibacillaceae</taxon>
        <taxon>Paenibacillus</taxon>
    </lineage>
</organism>
<keyword evidence="4 5" id="KW-0472">Membrane</keyword>
<gene>
    <name evidence="7" type="ORF">GCM10010918_49120</name>
</gene>
<keyword evidence="3 5" id="KW-1133">Transmembrane helix</keyword>
<dbReference type="EMBL" id="BMHY01000014">
    <property type="protein sequence ID" value="GGG85345.1"/>
    <property type="molecule type" value="Genomic_DNA"/>
</dbReference>
<keyword evidence="2 5" id="KW-0812">Transmembrane</keyword>
<dbReference type="InterPro" id="IPR006977">
    <property type="entry name" value="Yip1_dom"/>
</dbReference>
<evidence type="ECO:0000313" key="8">
    <source>
        <dbReference type="Proteomes" id="UP000600247"/>
    </source>
</evidence>
<evidence type="ECO:0000259" key="6">
    <source>
        <dbReference type="Pfam" id="PF04893"/>
    </source>
</evidence>
<evidence type="ECO:0000256" key="4">
    <source>
        <dbReference type="ARBA" id="ARBA00023136"/>
    </source>
</evidence>
<comment type="caution">
    <text evidence="7">The sequence shown here is derived from an EMBL/GenBank/DDBJ whole genome shotgun (WGS) entry which is preliminary data.</text>
</comment>
<evidence type="ECO:0000313" key="7">
    <source>
        <dbReference type="EMBL" id="GGG85345.1"/>
    </source>
</evidence>
<evidence type="ECO:0000256" key="3">
    <source>
        <dbReference type="ARBA" id="ARBA00022989"/>
    </source>
</evidence>
<evidence type="ECO:0000256" key="2">
    <source>
        <dbReference type="ARBA" id="ARBA00022692"/>
    </source>
</evidence>
<dbReference type="GO" id="GO:0016020">
    <property type="term" value="C:membrane"/>
    <property type="evidence" value="ECO:0007669"/>
    <property type="project" value="UniProtKB-SubCell"/>
</dbReference>
<feature type="transmembrane region" description="Helical" evidence="5">
    <location>
        <begin position="150"/>
        <end position="171"/>
    </location>
</feature>
<evidence type="ECO:0000256" key="1">
    <source>
        <dbReference type="ARBA" id="ARBA00004141"/>
    </source>
</evidence>
<sequence>MEQGQTKLSPWLAVWIRPRETVREQLDTGQPIKWMIPIALGAGILNVLDRASSRSMGDTMSMGALLALVIIGGMIAGLVGLYLGSAIFVWIGKWLGGEGSYSDLLTALTVGNLMPSIGMGILWIPKLLLYGKDNFTSISPSINAYPMLDYMLLMVSLLLTIWNLIISLHAVGEAHQFSAWRALGSVAILFGMIIGVALIVGIFTSIFTVF</sequence>
<dbReference type="AlphaFoldDB" id="A0A917HNC0"/>
<keyword evidence="8" id="KW-1185">Reference proteome</keyword>
<protein>
    <submittedName>
        <fullName evidence="7">YIP1 family protein</fullName>
    </submittedName>
</protein>
<comment type="subcellular location">
    <subcellularLocation>
        <location evidence="1">Membrane</location>
        <topology evidence="1">Multi-pass membrane protein</topology>
    </subcellularLocation>
</comment>
<accession>A0A917HNC0</accession>
<feature type="domain" description="Yip1" evidence="6">
    <location>
        <begin position="13"/>
        <end position="199"/>
    </location>
</feature>
<feature type="transmembrane region" description="Helical" evidence="5">
    <location>
        <begin position="183"/>
        <end position="209"/>
    </location>
</feature>
<dbReference type="Pfam" id="PF04893">
    <property type="entry name" value="Yip1"/>
    <property type="match status" value="1"/>
</dbReference>
<feature type="transmembrane region" description="Helical" evidence="5">
    <location>
        <begin position="104"/>
        <end position="129"/>
    </location>
</feature>
<feature type="transmembrane region" description="Helical" evidence="5">
    <location>
        <begin position="64"/>
        <end position="92"/>
    </location>
</feature>
<name>A0A917HNC0_9BACL</name>
<dbReference type="Proteomes" id="UP000600247">
    <property type="component" value="Unassembled WGS sequence"/>
</dbReference>
<evidence type="ECO:0000256" key="5">
    <source>
        <dbReference type="SAM" id="Phobius"/>
    </source>
</evidence>
<proteinExistence type="predicted"/>
<reference evidence="7 8" key="1">
    <citation type="journal article" date="2014" name="Int. J. Syst. Evol. Microbiol.">
        <title>Complete genome sequence of Corynebacterium casei LMG S-19264T (=DSM 44701T), isolated from a smear-ripened cheese.</title>
        <authorList>
            <consortium name="US DOE Joint Genome Institute (JGI-PGF)"/>
            <person name="Walter F."/>
            <person name="Albersmeier A."/>
            <person name="Kalinowski J."/>
            <person name="Ruckert C."/>
        </authorList>
    </citation>
    <scope>NUCLEOTIDE SEQUENCE [LARGE SCALE GENOMIC DNA]</scope>
    <source>
        <strain evidence="7 8">CGMCC 1.15286</strain>
    </source>
</reference>
<dbReference type="RefSeq" id="WP_188892334.1">
    <property type="nucleotide sequence ID" value="NZ_BMHY01000014.1"/>
</dbReference>